<dbReference type="Proteomes" id="UP000504606">
    <property type="component" value="Unplaced"/>
</dbReference>
<dbReference type="RefSeq" id="XP_052132191.1">
    <property type="nucleotide sequence ID" value="XM_052276231.1"/>
</dbReference>
<feature type="region of interest" description="Disordered" evidence="1">
    <location>
        <begin position="94"/>
        <end position="151"/>
    </location>
</feature>
<sequence length="229" mass="24912">QGGGYSAYRPVVAQQPAPPPQPAASGYSSAPGYSAASPGLSDLLSQYQAATGVASPAPAPAQAPASTYQAMPQVDPLQALQALQVLQQYQSRGNYQHHYQPQQPPQQQAQPQPYYQQAFGNRYSRSSRSSKAAKTTAGGGSSRASRDLDVQGQLETLTTRMTGRVKNVTCVMQELGYVSTTGWHCRAPDPLTVPNNSFQRHSFPRRSSRHRHRLSRLLSFLPHYSNPAF</sequence>
<feature type="compositionally biased region" description="Low complexity" evidence="1">
    <location>
        <begin position="94"/>
        <end position="136"/>
    </location>
</feature>
<gene>
    <name evidence="3" type="primary">LOC127751926</name>
</gene>
<accession>A0A9C6XVI7</accession>
<feature type="region of interest" description="Disordered" evidence="1">
    <location>
        <begin position="1"/>
        <end position="39"/>
    </location>
</feature>
<proteinExistence type="predicted"/>
<dbReference type="OrthoDB" id="8176709at2759"/>
<evidence type="ECO:0000313" key="3">
    <source>
        <dbReference type="RefSeq" id="XP_052132191.1"/>
    </source>
</evidence>
<name>A0A9C6XVI7_FRAOC</name>
<feature type="compositionally biased region" description="Low complexity" evidence="1">
    <location>
        <begin position="23"/>
        <end position="39"/>
    </location>
</feature>
<evidence type="ECO:0000313" key="2">
    <source>
        <dbReference type="Proteomes" id="UP000504606"/>
    </source>
</evidence>
<feature type="non-terminal residue" evidence="3">
    <location>
        <position position="1"/>
    </location>
</feature>
<protein>
    <submittedName>
        <fullName evidence="3">Sterile alpha motif domain-containing protein 1-like</fullName>
    </submittedName>
</protein>
<reference evidence="3" key="1">
    <citation type="submission" date="2025-08" db="UniProtKB">
        <authorList>
            <consortium name="RefSeq"/>
        </authorList>
    </citation>
    <scope>IDENTIFICATION</scope>
    <source>
        <tissue evidence="3">Whole organism</tissue>
    </source>
</reference>
<dbReference type="AlphaFoldDB" id="A0A9C6XVI7"/>
<dbReference type="GeneID" id="127751926"/>
<organism evidence="2 3">
    <name type="scientific">Frankliniella occidentalis</name>
    <name type="common">Western flower thrips</name>
    <name type="synonym">Euthrips occidentalis</name>
    <dbReference type="NCBI Taxonomy" id="133901"/>
    <lineage>
        <taxon>Eukaryota</taxon>
        <taxon>Metazoa</taxon>
        <taxon>Ecdysozoa</taxon>
        <taxon>Arthropoda</taxon>
        <taxon>Hexapoda</taxon>
        <taxon>Insecta</taxon>
        <taxon>Pterygota</taxon>
        <taxon>Neoptera</taxon>
        <taxon>Paraneoptera</taxon>
        <taxon>Thysanoptera</taxon>
        <taxon>Terebrantia</taxon>
        <taxon>Thripoidea</taxon>
        <taxon>Thripidae</taxon>
        <taxon>Frankliniella</taxon>
    </lineage>
</organism>
<evidence type="ECO:0000256" key="1">
    <source>
        <dbReference type="SAM" id="MobiDB-lite"/>
    </source>
</evidence>
<dbReference type="KEGG" id="foc:127751926"/>
<keyword evidence="2" id="KW-1185">Reference proteome</keyword>